<evidence type="ECO:0000256" key="7">
    <source>
        <dbReference type="ARBA" id="ARBA00022833"/>
    </source>
</evidence>
<comment type="cofactor">
    <cofactor evidence="8">
        <name>Zn(2+)</name>
        <dbReference type="ChEBI" id="CHEBI:29105"/>
    </cofactor>
    <text evidence="8">Binds 2 Zn(2+) ions.</text>
</comment>
<dbReference type="GO" id="GO:0008270">
    <property type="term" value="F:zinc ion binding"/>
    <property type="evidence" value="ECO:0007669"/>
    <property type="project" value="UniProtKB-UniRule"/>
</dbReference>
<dbReference type="NCBIfam" id="TIGR02651">
    <property type="entry name" value="RNase_Z"/>
    <property type="match status" value="1"/>
</dbReference>
<evidence type="ECO:0000256" key="6">
    <source>
        <dbReference type="ARBA" id="ARBA00022801"/>
    </source>
</evidence>
<dbReference type="NCBIfam" id="NF000801">
    <property type="entry name" value="PRK00055.1-3"/>
    <property type="match status" value="1"/>
</dbReference>
<comment type="function">
    <text evidence="8">Zinc phosphodiesterase, which displays some tRNA 3'-processing endonuclease activity. Probably involved in tRNA maturation, by removing a 3'-trailer from precursor tRNA.</text>
</comment>
<feature type="binding site" evidence="8">
    <location>
        <position position="67"/>
    </location>
    <ligand>
        <name>Zn(2+)</name>
        <dbReference type="ChEBI" id="CHEBI:29105"/>
        <label>2</label>
        <note>catalytic</note>
    </ligand>
</feature>
<evidence type="ECO:0000256" key="1">
    <source>
        <dbReference type="ARBA" id="ARBA00011738"/>
    </source>
</evidence>
<dbReference type="HAMAP" id="MF_01818">
    <property type="entry name" value="RNase_Z_BN"/>
    <property type="match status" value="1"/>
</dbReference>
<evidence type="ECO:0000256" key="3">
    <source>
        <dbReference type="ARBA" id="ARBA00022722"/>
    </source>
</evidence>
<keyword evidence="6 8" id="KW-0378">Hydrolase</keyword>
<dbReference type="SUPFAM" id="SSF56281">
    <property type="entry name" value="Metallo-hydrolase/oxidoreductase"/>
    <property type="match status" value="1"/>
</dbReference>
<comment type="similarity">
    <text evidence="8">Belongs to the RNase Z family.</text>
</comment>
<evidence type="ECO:0000256" key="8">
    <source>
        <dbReference type="HAMAP-Rule" id="MF_01818"/>
    </source>
</evidence>
<dbReference type="Gene3D" id="3.60.15.10">
    <property type="entry name" value="Ribonuclease Z/Hydroxyacylglutathione hydrolase-like"/>
    <property type="match status" value="1"/>
</dbReference>
<organism evidence="9">
    <name type="scientific">uncultured marine thaumarchaeote KM3_86_F11</name>
    <dbReference type="NCBI Taxonomy" id="1456322"/>
    <lineage>
        <taxon>Archaea</taxon>
        <taxon>Nitrososphaerota</taxon>
        <taxon>environmental samples</taxon>
    </lineage>
</organism>
<dbReference type="GO" id="GO:0042781">
    <property type="term" value="F:3'-tRNA processing endoribonuclease activity"/>
    <property type="evidence" value="ECO:0007669"/>
    <property type="project" value="UniProtKB-UniRule"/>
</dbReference>
<keyword evidence="3 8" id="KW-0540">Nuclease</keyword>
<name>A0A075I023_9ARCH</name>
<feature type="binding site" evidence="8">
    <location>
        <position position="140"/>
    </location>
    <ligand>
        <name>Zn(2+)</name>
        <dbReference type="ChEBI" id="CHEBI:29105"/>
        <label>1</label>
        <note>catalytic</note>
    </ligand>
</feature>
<feature type="active site" description="Proton acceptor" evidence="8">
    <location>
        <position position="67"/>
    </location>
</feature>
<dbReference type="CDD" id="cd07717">
    <property type="entry name" value="RNaseZ_ZiPD-like_MBL-fold"/>
    <property type="match status" value="1"/>
</dbReference>
<comment type="catalytic activity">
    <reaction evidence="8">
        <text>Endonucleolytic cleavage of RNA, removing extra 3' nucleotides from tRNA precursor, generating 3' termini of tRNAs. A 3'-hydroxy group is left at the tRNA terminus and a 5'-phosphoryl group is left at the trailer molecule.</text>
        <dbReference type="EC" id="3.1.26.11"/>
    </reaction>
</comment>
<proteinExistence type="inferred from homology"/>
<keyword evidence="7 8" id="KW-0862">Zinc</keyword>
<reference evidence="9" key="1">
    <citation type="journal article" date="2014" name="Genome Biol. Evol.">
        <title>Pangenome evidence for extensive interdomain horizontal transfer affecting lineage core and shell genes in uncultured planktonic thaumarchaeota and euryarchaeota.</title>
        <authorList>
            <person name="Deschamps P."/>
            <person name="Zivanovic Y."/>
            <person name="Moreira D."/>
            <person name="Rodriguez-Valera F."/>
            <person name="Lopez-Garcia P."/>
        </authorList>
    </citation>
    <scope>NUCLEOTIDE SEQUENCE</scope>
</reference>
<dbReference type="InterPro" id="IPR036866">
    <property type="entry name" value="RibonucZ/Hydroxyglut_hydro"/>
</dbReference>
<accession>A0A075I023</accession>
<evidence type="ECO:0000256" key="5">
    <source>
        <dbReference type="ARBA" id="ARBA00022759"/>
    </source>
</evidence>
<comment type="subunit">
    <text evidence="1 8">Homodimer.</text>
</comment>
<feature type="binding site" evidence="8">
    <location>
        <position position="268"/>
    </location>
    <ligand>
        <name>Zn(2+)</name>
        <dbReference type="ChEBI" id="CHEBI:29105"/>
        <label>2</label>
        <note>catalytic</note>
    </ligand>
</feature>
<feature type="binding site" evidence="8">
    <location>
        <position position="210"/>
    </location>
    <ligand>
        <name>Zn(2+)</name>
        <dbReference type="ChEBI" id="CHEBI:29105"/>
        <label>1</label>
        <note>catalytic</note>
    </ligand>
</feature>
<protein>
    <recommendedName>
        <fullName evidence="8">Ribonuclease Z</fullName>
        <shortName evidence="8">RNase Z</shortName>
        <ecNumber evidence="8">3.1.26.11</ecNumber>
    </recommendedName>
    <alternativeName>
        <fullName evidence="8">tRNA 3 endonuclease</fullName>
    </alternativeName>
    <alternativeName>
        <fullName evidence="8">tRNase Z</fullName>
    </alternativeName>
</protein>
<keyword evidence="5 8" id="KW-0255">Endonuclease</keyword>
<dbReference type="PANTHER" id="PTHR46018:SF2">
    <property type="entry name" value="ZINC PHOSPHODIESTERASE ELAC PROTEIN 1"/>
    <property type="match status" value="1"/>
</dbReference>
<keyword evidence="4 8" id="KW-0479">Metal-binding</keyword>
<dbReference type="Pfam" id="PF23023">
    <property type="entry name" value="Anti-Pycsar_Apyc1"/>
    <property type="match status" value="1"/>
</dbReference>
<dbReference type="PANTHER" id="PTHR46018">
    <property type="entry name" value="ZINC PHOSPHODIESTERASE ELAC PROTEIN 1"/>
    <property type="match status" value="1"/>
</dbReference>
<keyword evidence="2 8" id="KW-0819">tRNA processing</keyword>
<dbReference type="EMBL" id="KF901136">
    <property type="protein sequence ID" value="AIF19383.1"/>
    <property type="molecule type" value="Genomic_DNA"/>
</dbReference>
<dbReference type="AlphaFoldDB" id="A0A075I023"/>
<feature type="binding site" evidence="8">
    <location>
        <position position="63"/>
    </location>
    <ligand>
        <name>Zn(2+)</name>
        <dbReference type="ChEBI" id="CHEBI:29105"/>
        <label>1</label>
        <note>catalytic</note>
    </ligand>
</feature>
<feature type="binding site" evidence="8">
    <location>
        <position position="68"/>
    </location>
    <ligand>
        <name>Zn(2+)</name>
        <dbReference type="ChEBI" id="CHEBI:29105"/>
        <label>2</label>
        <note>catalytic</note>
    </ligand>
</feature>
<feature type="binding site" evidence="8">
    <location>
        <position position="65"/>
    </location>
    <ligand>
        <name>Zn(2+)</name>
        <dbReference type="ChEBI" id="CHEBI:29105"/>
        <label>1</label>
        <note>catalytic</note>
    </ligand>
</feature>
<evidence type="ECO:0000313" key="9">
    <source>
        <dbReference type="EMBL" id="AIF19383.1"/>
    </source>
</evidence>
<dbReference type="InterPro" id="IPR013471">
    <property type="entry name" value="RNase_Z/BN"/>
</dbReference>
<sequence>MTDLKIILLGTSGAVPTSNRNLISNAIIRDNELFIFDTGEAIQQSMMKNKVGMNRPTHIFISHMHGDHILGLLGLIQTMSLLLRDKPLFIYGPSGVSRFLKSNINIFNIKLNFKLIVKEISPGLVVKTKDYKIYAKKANHSILNYSYILVESSRPGKFYVSKAKKFGIPEGSLWSKLQSGRSIRYKGRSIHPSDVLGKPRPGRKIGISGDTRPTKSLIKFFSSCDVLIHESTFSSDEKTLAIERFHSTSIEAASVAKESSSNILLLTHFSSRYADTKLLERQACKIHRNSIAGRDSMSFIVPYSDEKRLTKSYVLAQTNR</sequence>
<evidence type="ECO:0000256" key="2">
    <source>
        <dbReference type="ARBA" id="ARBA00022694"/>
    </source>
</evidence>
<evidence type="ECO:0000256" key="4">
    <source>
        <dbReference type="ARBA" id="ARBA00022723"/>
    </source>
</evidence>
<gene>
    <name evidence="8 9" type="primary">rnz</name>
</gene>
<dbReference type="EC" id="3.1.26.11" evidence="8"/>
<feature type="binding site" evidence="8">
    <location>
        <position position="210"/>
    </location>
    <ligand>
        <name>Zn(2+)</name>
        <dbReference type="ChEBI" id="CHEBI:29105"/>
        <label>2</label>
        <note>catalytic</note>
    </ligand>
</feature>